<proteinExistence type="predicted"/>
<evidence type="ECO:0000256" key="6">
    <source>
        <dbReference type="ARBA" id="ARBA00023136"/>
    </source>
</evidence>
<protein>
    <submittedName>
        <fullName evidence="10">Lysophospholipid acyltransferase family protein</fullName>
    </submittedName>
</protein>
<dbReference type="PANTHER" id="PTHR23063">
    <property type="entry name" value="PHOSPHOLIPID ACYLTRANSFERASE"/>
    <property type="match status" value="1"/>
</dbReference>
<dbReference type="Pfam" id="PF01553">
    <property type="entry name" value="Acyltransferase"/>
    <property type="match status" value="1"/>
</dbReference>
<dbReference type="EMBL" id="JBHSDH010000013">
    <property type="protein sequence ID" value="MFC4292412.1"/>
    <property type="molecule type" value="Genomic_DNA"/>
</dbReference>
<sequence>MALLSTARIEHRKPLALALGQILFVARTLGIIGSMLICIAGHGLWRLFRLPSPWPQMFLHSINWICGVIPRFYGKRLKRNVFYAANHISWMDIPLIAGFTGCTFVAQDGIKSWPIVGWLCKLNRTIFVSREDRMSVDKQVANLKAAIDGKQPVTIFPEGTTNDGTFLNPFKPALFAVLSPPPPGMMVQPVFISYGKDTDEIAWVGEETAPANAWRLLSRLKPMAARVYYLEPFDPSDYANRKEIAGEVRSRISAMVDAGGHLPRRI</sequence>
<keyword evidence="6 8" id="KW-0472">Membrane</keyword>
<keyword evidence="2" id="KW-0808">Transferase</keyword>
<organism evidence="10 11">
    <name type="scientific">Sphingorhabdus arenilitoris</name>
    <dbReference type="NCBI Taxonomy" id="1490041"/>
    <lineage>
        <taxon>Bacteria</taxon>
        <taxon>Pseudomonadati</taxon>
        <taxon>Pseudomonadota</taxon>
        <taxon>Alphaproteobacteria</taxon>
        <taxon>Sphingomonadales</taxon>
        <taxon>Sphingomonadaceae</taxon>
        <taxon>Sphingorhabdus</taxon>
    </lineage>
</organism>
<evidence type="ECO:0000256" key="4">
    <source>
        <dbReference type="ARBA" id="ARBA00022989"/>
    </source>
</evidence>
<dbReference type="CDD" id="cd07989">
    <property type="entry name" value="LPLAT_AGPAT-like"/>
    <property type="match status" value="1"/>
</dbReference>
<feature type="transmembrane region" description="Helical" evidence="8">
    <location>
        <begin position="21"/>
        <end position="45"/>
    </location>
</feature>
<reference evidence="11" key="1">
    <citation type="journal article" date="2019" name="Int. J. Syst. Evol. Microbiol.">
        <title>The Global Catalogue of Microorganisms (GCM) 10K type strain sequencing project: providing services to taxonomists for standard genome sequencing and annotation.</title>
        <authorList>
            <consortium name="The Broad Institute Genomics Platform"/>
            <consortium name="The Broad Institute Genome Sequencing Center for Infectious Disease"/>
            <person name="Wu L."/>
            <person name="Ma J."/>
        </authorList>
    </citation>
    <scope>NUCLEOTIDE SEQUENCE [LARGE SCALE GENOMIC DNA]</scope>
    <source>
        <strain evidence="11">CECT 8531</strain>
    </source>
</reference>
<keyword evidence="4 8" id="KW-1133">Transmembrane helix</keyword>
<gene>
    <name evidence="10" type="ORF">ACFOWX_08285</name>
</gene>
<dbReference type="SUPFAM" id="SSF69593">
    <property type="entry name" value="Glycerol-3-phosphate (1)-acyltransferase"/>
    <property type="match status" value="1"/>
</dbReference>
<evidence type="ECO:0000256" key="1">
    <source>
        <dbReference type="ARBA" id="ARBA00004370"/>
    </source>
</evidence>
<comment type="subcellular location">
    <subcellularLocation>
        <location evidence="1">Membrane</location>
    </subcellularLocation>
</comment>
<dbReference type="GO" id="GO:0016746">
    <property type="term" value="F:acyltransferase activity"/>
    <property type="evidence" value="ECO:0007669"/>
    <property type="project" value="UniProtKB-KW"/>
</dbReference>
<evidence type="ECO:0000256" key="7">
    <source>
        <dbReference type="ARBA" id="ARBA00023315"/>
    </source>
</evidence>
<keyword evidence="7 10" id="KW-0012">Acyltransferase</keyword>
<evidence type="ECO:0000259" key="9">
    <source>
        <dbReference type="SMART" id="SM00563"/>
    </source>
</evidence>
<evidence type="ECO:0000256" key="3">
    <source>
        <dbReference type="ARBA" id="ARBA00022692"/>
    </source>
</evidence>
<comment type="caution">
    <text evidence="10">The sequence shown here is derived from an EMBL/GenBank/DDBJ whole genome shotgun (WGS) entry which is preliminary data.</text>
</comment>
<evidence type="ECO:0000256" key="5">
    <source>
        <dbReference type="ARBA" id="ARBA00023098"/>
    </source>
</evidence>
<dbReference type="InterPro" id="IPR002123">
    <property type="entry name" value="Plipid/glycerol_acylTrfase"/>
</dbReference>
<evidence type="ECO:0000313" key="10">
    <source>
        <dbReference type="EMBL" id="MFC4292412.1"/>
    </source>
</evidence>
<keyword evidence="5" id="KW-0443">Lipid metabolism</keyword>
<keyword evidence="3 8" id="KW-0812">Transmembrane</keyword>
<evidence type="ECO:0000256" key="8">
    <source>
        <dbReference type="SAM" id="Phobius"/>
    </source>
</evidence>
<accession>A0ABV8RG59</accession>
<evidence type="ECO:0000256" key="2">
    <source>
        <dbReference type="ARBA" id="ARBA00022679"/>
    </source>
</evidence>
<name>A0ABV8RG59_9SPHN</name>
<dbReference type="SMART" id="SM00563">
    <property type="entry name" value="PlsC"/>
    <property type="match status" value="1"/>
</dbReference>
<evidence type="ECO:0000313" key="11">
    <source>
        <dbReference type="Proteomes" id="UP001595887"/>
    </source>
</evidence>
<dbReference type="PANTHER" id="PTHR23063:SF52">
    <property type="entry name" value="LYSOPHOSPHATIDYLCHOLINE ACYLTRANSFERASE"/>
    <property type="match status" value="1"/>
</dbReference>
<dbReference type="RefSeq" id="WP_381423083.1">
    <property type="nucleotide sequence ID" value="NZ_JBHSDH010000013.1"/>
</dbReference>
<feature type="domain" description="Phospholipid/glycerol acyltransferase" evidence="9">
    <location>
        <begin position="81"/>
        <end position="195"/>
    </location>
</feature>
<dbReference type="Proteomes" id="UP001595887">
    <property type="component" value="Unassembled WGS sequence"/>
</dbReference>
<keyword evidence="11" id="KW-1185">Reference proteome</keyword>